<comment type="caution">
    <text evidence="2">The sequence shown here is derived from an EMBL/GenBank/DDBJ whole genome shotgun (WGS) entry which is preliminary data.</text>
</comment>
<dbReference type="Proteomes" id="UP000011657">
    <property type="component" value="Unassembled WGS sequence"/>
</dbReference>
<evidence type="ECO:0000313" key="3">
    <source>
        <dbReference type="Proteomes" id="UP000011657"/>
    </source>
</evidence>
<sequence length="225" mass="23307">MTTDTADTESKSRETARSIRDPRVVGRGLLLVGAPFLLAVVLWFHPSAGDEPFAALSPVVDTWFLVHALLLPLFGLLGIGLYVLLSEYRGTVATVGRVGVAVYLVCYLAFEAIAGIATAVLIRESGDLAADQREGVAAVVDVVLTEPIDGVAGLLAVVGTVGNLVAVLAIAVLLRRSGAPLVPVVLLAGSPIGLVAHGATPGATIGILAFCFGVAWLEFGWRLTD</sequence>
<dbReference type="EMBL" id="AOIS01000010">
    <property type="protein sequence ID" value="ELZ23808.1"/>
    <property type="molecule type" value="Genomic_DNA"/>
</dbReference>
<dbReference type="PATRIC" id="fig|1227488.3.peg.271"/>
<keyword evidence="1" id="KW-0472">Membrane</keyword>
<evidence type="ECO:0000256" key="1">
    <source>
        <dbReference type="SAM" id="Phobius"/>
    </source>
</evidence>
<protein>
    <recommendedName>
        <fullName evidence="4">DUF4386 family protein</fullName>
    </recommendedName>
</protein>
<keyword evidence="1" id="KW-1133">Transmembrane helix</keyword>
<accession>M0CME1</accession>
<dbReference type="RefSeq" id="WP_008892623.1">
    <property type="nucleotide sequence ID" value="NZ_AOIS01000010.1"/>
</dbReference>
<keyword evidence="3" id="KW-1185">Reference proteome</keyword>
<feature type="transmembrane region" description="Helical" evidence="1">
    <location>
        <begin position="181"/>
        <end position="199"/>
    </location>
</feature>
<feature type="transmembrane region" description="Helical" evidence="1">
    <location>
        <begin position="97"/>
        <end position="122"/>
    </location>
</feature>
<reference evidence="2 3" key="1">
    <citation type="journal article" date="2014" name="PLoS Genet.">
        <title>Phylogenetically driven sequencing of extremely halophilic archaea reveals strategies for static and dynamic osmo-response.</title>
        <authorList>
            <person name="Becker E.A."/>
            <person name="Seitzer P.M."/>
            <person name="Tritt A."/>
            <person name="Larsen D."/>
            <person name="Krusor M."/>
            <person name="Yao A.I."/>
            <person name="Wu D."/>
            <person name="Madern D."/>
            <person name="Eisen J.A."/>
            <person name="Darling A.E."/>
            <person name="Facciotti M.T."/>
        </authorList>
    </citation>
    <scope>NUCLEOTIDE SEQUENCE [LARGE SCALE GENOMIC DNA]</scope>
    <source>
        <strain evidence="2 3">JCM 13891</strain>
    </source>
</reference>
<evidence type="ECO:0000313" key="2">
    <source>
        <dbReference type="EMBL" id="ELZ23808.1"/>
    </source>
</evidence>
<feature type="transmembrane region" description="Helical" evidence="1">
    <location>
        <begin position="24"/>
        <end position="44"/>
    </location>
</feature>
<dbReference type="AlphaFoldDB" id="M0CME1"/>
<dbReference type="OrthoDB" id="203913at2157"/>
<feature type="transmembrane region" description="Helical" evidence="1">
    <location>
        <begin position="151"/>
        <end position="174"/>
    </location>
</feature>
<gene>
    <name evidence="2" type="ORF">C477_01380</name>
</gene>
<evidence type="ECO:0008006" key="4">
    <source>
        <dbReference type="Google" id="ProtNLM"/>
    </source>
</evidence>
<proteinExistence type="predicted"/>
<keyword evidence="1" id="KW-0812">Transmembrane</keyword>
<organism evidence="2 3">
    <name type="scientific">Haloterrigena salina JCM 13891</name>
    <dbReference type="NCBI Taxonomy" id="1227488"/>
    <lineage>
        <taxon>Archaea</taxon>
        <taxon>Methanobacteriati</taxon>
        <taxon>Methanobacteriota</taxon>
        <taxon>Stenosarchaea group</taxon>
        <taxon>Halobacteria</taxon>
        <taxon>Halobacteriales</taxon>
        <taxon>Natrialbaceae</taxon>
        <taxon>Haloterrigena</taxon>
    </lineage>
</organism>
<feature type="transmembrane region" description="Helical" evidence="1">
    <location>
        <begin position="205"/>
        <end position="224"/>
    </location>
</feature>
<name>M0CME1_9EURY</name>
<feature type="transmembrane region" description="Helical" evidence="1">
    <location>
        <begin position="64"/>
        <end position="85"/>
    </location>
</feature>